<dbReference type="InterPro" id="IPR017438">
    <property type="entry name" value="ATP-NAD_kinase_N"/>
</dbReference>
<reference evidence="2" key="1">
    <citation type="submission" date="2018-06" db="EMBL/GenBank/DDBJ databases">
        <authorList>
            <person name="Zhirakovskaya E."/>
        </authorList>
    </citation>
    <scope>NUCLEOTIDE SEQUENCE</scope>
</reference>
<feature type="domain" description="DAGKc" evidence="1">
    <location>
        <begin position="45"/>
        <end position="116"/>
    </location>
</feature>
<evidence type="ECO:0000313" key="2">
    <source>
        <dbReference type="EMBL" id="VAW01764.1"/>
    </source>
</evidence>
<dbReference type="Gene3D" id="3.40.50.10330">
    <property type="entry name" value="Probable inorganic polyphosphate/atp-NAD kinase, domain 1"/>
    <property type="match status" value="1"/>
</dbReference>
<gene>
    <name evidence="2" type="ORF">MNBD_ALPHA07-548</name>
</gene>
<dbReference type="InterPro" id="IPR016064">
    <property type="entry name" value="NAD/diacylglycerol_kinase_sf"/>
</dbReference>
<name>A0A3B0SYZ1_9ZZZZ</name>
<protein>
    <recommendedName>
        <fullName evidence="1">DAGKc domain-containing protein</fullName>
    </recommendedName>
</protein>
<sequence length="320" mass="34304">MKRIGLIVNHGSHAVATRGAMLESVALELPDASYLLLDDFADLHGHIRQMAKNGVEKVFIEGGDGTLLAVLSACLDPEAGFKTLPEFAILPGGSTNLAARSFGFRGKTVGEVTRRIAAIAHEVEPPIRETHRALKIENAALPSPAIGFVLSTGTLARAMLYAQREFHGEGQRGSRTILRAIRQFLKAPYKYYDTDGVPLLRASDLSVKGAGVALEGPHALALLSSLPRLSLGLNPFWGEGPGAIALTHAAWPIKGFRRAMARVLLHLPGRGLTAHGMTSYRGDRFELIHTDPIVIDGEAMPHAGDGRLIVSVTGPLVFLR</sequence>
<dbReference type="EMBL" id="UOEG01000231">
    <property type="protein sequence ID" value="VAW01764.1"/>
    <property type="molecule type" value="Genomic_DNA"/>
</dbReference>
<dbReference type="GO" id="GO:0016301">
    <property type="term" value="F:kinase activity"/>
    <property type="evidence" value="ECO:0007669"/>
    <property type="project" value="InterPro"/>
</dbReference>
<dbReference type="InterPro" id="IPR001206">
    <property type="entry name" value="Diacylglycerol_kinase_cat_dom"/>
</dbReference>
<organism evidence="2">
    <name type="scientific">hydrothermal vent metagenome</name>
    <dbReference type="NCBI Taxonomy" id="652676"/>
    <lineage>
        <taxon>unclassified sequences</taxon>
        <taxon>metagenomes</taxon>
        <taxon>ecological metagenomes</taxon>
    </lineage>
</organism>
<dbReference type="AlphaFoldDB" id="A0A3B0SYZ1"/>
<dbReference type="SUPFAM" id="SSF111331">
    <property type="entry name" value="NAD kinase/diacylglycerol kinase-like"/>
    <property type="match status" value="1"/>
</dbReference>
<proteinExistence type="predicted"/>
<evidence type="ECO:0000259" key="1">
    <source>
        <dbReference type="Pfam" id="PF00781"/>
    </source>
</evidence>
<accession>A0A3B0SYZ1</accession>
<dbReference type="Pfam" id="PF00781">
    <property type="entry name" value="DAGK_cat"/>
    <property type="match status" value="1"/>
</dbReference>